<evidence type="ECO:0000313" key="2">
    <source>
        <dbReference type="EMBL" id="MDO6413658.1"/>
    </source>
</evidence>
<dbReference type="Gene3D" id="3.40.50.150">
    <property type="entry name" value="Vaccinia Virus protein VP39"/>
    <property type="match status" value="1"/>
</dbReference>
<dbReference type="Proteomes" id="UP001169764">
    <property type="component" value="Unassembled WGS sequence"/>
</dbReference>
<evidence type="ECO:0000313" key="3">
    <source>
        <dbReference type="Proteomes" id="UP001169764"/>
    </source>
</evidence>
<dbReference type="InterPro" id="IPR029063">
    <property type="entry name" value="SAM-dependent_MTases_sf"/>
</dbReference>
<keyword evidence="3" id="KW-1185">Reference proteome</keyword>
<evidence type="ECO:0000259" key="1">
    <source>
        <dbReference type="Pfam" id="PF05050"/>
    </source>
</evidence>
<dbReference type="GO" id="GO:0008168">
    <property type="term" value="F:methyltransferase activity"/>
    <property type="evidence" value="ECO:0007669"/>
    <property type="project" value="UniProtKB-KW"/>
</dbReference>
<feature type="domain" description="Methyltransferase FkbM" evidence="1">
    <location>
        <begin position="129"/>
        <end position="265"/>
    </location>
</feature>
<dbReference type="GO" id="GO:0032259">
    <property type="term" value="P:methylation"/>
    <property type="evidence" value="ECO:0007669"/>
    <property type="project" value="UniProtKB-KW"/>
</dbReference>
<dbReference type="RefSeq" id="WP_303540285.1">
    <property type="nucleotide sequence ID" value="NZ_JAUOTP010000002.1"/>
</dbReference>
<dbReference type="InterPro" id="IPR006342">
    <property type="entry name" value="FkbM_mtfrase"/>
</dbReference>
<keyword evidence="2" id="KW-0489">Methyltransferase</keyword>
<organism evidence="2 3">
    <name type="scientific">Sphingomonas natans</name>
    <dbReference type="NCBI Taxonomy" id="3063330"/>
    <lineage>
        <taxon>Bacteria</taxon>
        <taxon>Pseudomonadati</taxon>
        <taxon>Pseudomonadota</taxon>
        <taxon>Alphaproteobacteria</taxon>
        <taxon>Sphingomonadales</taxon>
        <taxon>Sphingomonadaceae</taxon>
        <taxon>Sphingomonas</taxon>
    </lineage>
</organism>
<name>A0ABT8Y5Q8_9SPHN</name>
<dbReference type="NCBIfam" id="TIGR01444">
    <property type="entry name" value="fkbM_fam"/>
    <property type="match status" value="1"/>
</dbReference>
<sequence>MTAAIELILGRTPEPALVQYHVEMGFSDRAALGRYLMSTDEFQRLNRGEPVDLSSWEGRAAAGRDRRRQLASFGPNAFGLVVEAKRGLFVVDPEDSAVTGALLQTGEYGEDELALAATFIQPDSNVLVVGTHIGSLAVPLSKLCSSLDAVEANPSTQRLAEANLRVNACWNVTLHKVAAGETRGQIPFLINRENSGGSKRKPLVDRDFYLYDDPEQVMVDCFPLDEICGGKSYDLIIMDIEGSEFFALKGMPRILSKAQALSVEFLPHHIRDVAGVPIDAFVDQIEPHFAWLYVPDRNEVFSAGGMRDELRQMYEQGISSAGLYFLKDCTDKWRAQVGARLK</sequence>
<comment type="caution">
    <text evidence="2">The sequence shown here is derived from an EMBL/GenBank/DDBJ whole genome shotgun (WGS) entry which is preliminary data.</text>
</comment>
<proteinExistence type="predicted"/>
<dbReference type="EMBL" id="JAUOTP010000002">
    <property type="protein sequence ID" value="MDO6413658.1"/>
    <property type="molecule type" value="Genomic_DNA"/>
</dbReference>
<reference evidence="2" key="1">
    <citation type="submission" date="2023-07" db="EMBL/GenBank/DDBJ databases">
        <authorList>
            <person name="Kim M."/>
        </authorList>
    </citation>
    <scope>NUCLEOTIDE SEQUENCE</scope>
    <source>
        <strain evidence="2">BIUV-7</strain>
    </source>
</reference>
<dbReference type="Pfam" id="PF05050">
    <property type="entry name" value="Methyltransf_21"/>
    <property type="match status" value="1"/>
</dbReference>
<accession>A0ABT8Y5Q8</accession>
<dbReference type="SUPFAM" id="SSF53335">
    <property type="entry name" value="S-adenosyl-L-methionine-dependent methyltransferases"/>
    <property type="match status" value="1"/>
</dbReference>
<gene>
    <name evidence="2" type="ORF">Q4F19_04615</name>
</gene>
<keyword evidence="2" id="KW-0808">Transferase</keyword>
<protein>
    <submittedName>
        <fullName evidence="2">FkbM family methyltransferase</fullName>
    </submittedName>
</protein>